<dbReference type="AlphaFoldDB" id="A0A5N5UWS0"/>
<dbReference type="Gene3D" id="3.10.450.50">
    <property type="match status" value="1"/>
</dbReference>
<dbReference type="GeneID" id="74304458"/>
<dbReference type="InterPro" id="IPR032710">
    <property type="entry name" value="NTF2-like_dom_sf"/>
</dbReference>
<evidence type="ECO:0000313" key="1">
    <source>
        <dbReference type="EMBL" id="KAB7752929.1"/>
    </source>
</evidence>
<dbReference type="InterPro" id="IPR009959">
    <property type="entry name" value="Cyclase_SnoaL-like"/>
</dbReference>
<comment type="caution">
    <text evidence="1">The sequence shown here is derived from an EMBL/GenBank/DDBJ whole genome shotgun (WGS) entry which is preliminary data.</text>
</comment>
<accession>A0A5N5UWS0</accession>
<reference evidence="1 2" key="1">
    <citation type="submission" date="2012-10" db="EMBL/GenBank/DDBJ databases">
        <title>The draft sequence of the Mycobacterium pheli genome.</title>
        <authorList>
            <person name="Pettersson B.M.F."/>
            <person name="Das S."/>
            <person name="Dasgupta S."/>
            <person name="Bhattacharya A."/>
            <person name="Kirsebom L.A."/>
        </authorList>
    </citation>
    <scope>NUCLEOTIDE SEQUENCE [LARGE SCALE GENOMIC DNA]</scope>
    <source>
        <strain evidence="1 2">CCUG 21000</strain>
    </source>
</reference>
<sequence length="131" mass="15220">MADDLVAVYRDYLACLNERRWDDLGEFVADELSYNGRRLTLADYRALLDADTTATPDLRYRAEHLLADGDLVACRLWFECVPRQRFLGIEPTGVRVSFAEHVFYRFRQRRIVDVWSLIDKDAVREQMSAGG</sequence>
<name>A0A5N5UWS0_MYCPH</name>
<dbReference type="RefSeq" id="WP_003886658.1">
    <property type="nucleotide sequence ID" value="NZ_ANBO01000028.1"/>
</dbReference>
<dbReference type="SUPFAM" id="SSF54427">
    <property type="entry name" value="NTF2-like"/>
    <property type="match status" value="1"/>
</dbReference>
<dbReference type="PANTHER" id="PTHR38436:SF1">
    <property type="entry name" value="ESTER CYCLASE"/>
    <property type="match status" value="1"/>
</dbReference>
<keyword evidence="2" id="KW-1185">Reference proteome</keyword>
<proteinExistence type="predicted"/>
<dbReference type="Pfam" id="PF07366">
    <property type="entry name" value="SnoaL"/>
    <property type="match status" value="1"/>
</dbReference>
<organism evidence="1 2">
    <name type="scientific">Mycolicibacterium phlei DSM 43239 = CCUG 21000</name>
    <dbReference type="NCBI Taxonomy" id="1226750"/>
    <lineage>
        <taxon>Bacteria</taxon>
        <taxon>Bacillati</taxon>
        <taxon>Actinomycetota</taxon>
        <taxon>Actinomycetes</taxon>
        <taxon>Mycobacteriales</taxon>
        <taxon>Mycobacteriaceae</taxon>
        <taxon>Mycolicibacterium</taxon>
    </lineage>
</organism>
<dbReference type="Proteomes" id="UP000325690">
    <property type="component" value="Unassembled WGS sequence"/>
</dbReference>
<dbReference type="EMBL" id="ANBP01000037">
    <property type="protein sequence ID" value="KAB7752929.1"/>
    <property type="molecule type" value="Genomic_DNA"/>
</dbReference>
<dbReference type="PANTHER" id="PTHR38436">
    <property type="entry name" value="POLYKETIDE CYCLASE SNOAL-LIKE DOMAIN"/>
    <property type="match status" value="1"/>
</dbReference>
<gene>
    <name evidence="1" type="ORF">MPHL21000_20475</name>
</gene>
<protein>
    <submittedName>
        <fullName evidence="1">Ester cyclase</fullName>
    </submittedName>
</protein>
<dbReference type="GO" id="GO:0030638">
    <property type="term" value="P:polyketide metabolic process"/>
    <property type="evidence" value="ECO:0007669"/>
    <property type="project" value="InterPro"/>
</dbReference>
<evidence type="ECO:0000313" key="2">
    <source>
        <dbReference type="Proteomes" id="UP000325690"/>
    </source>
</evidence>